<evidence type="ECO:0000313" key="2">
    <source>
        <dbReference type="EMBL" id="KAJ4487763.1"/>
    </source>
</evidence>
<protein>
    <submittedName>
        <fullName evidence="2">Uncharacterized protein</fullName>
    </submittedName>
</protein>
<keyword evidence="1" id="KW-1133">Transmembrane helix</keyword>
<dbReference type="Proteomes" id="UP001150266">
    <property type="component" value="Unassembled WGS sequence"/>
</dbReference>
<keyword evidence="1" id="KW-0812">Transmembrane</keyword>
<reference evidence="2" key="1">
    <citation type="submission" date="2022-08" db="EMBL/GenBank/DDBJ databases">
        <title>A Global Phylogenomic Analysis of the Shiitake Genus Lentinula.</title>
        <authorList>
            <consortium name="DOE Joint Genome Institute"/>
            <person name="Sierra-Patev S."/>
            <person name="Min B."/>
            <person name="Naranjo-Ortiz M."/>
            <person name="Looney B."/>
            <person name="Konkel Z."/>
            <person name="Slot J.C."/>
            <person name="Sakamoto Y."/>
            <person name="Steenwyk J.L."/>
            <person name="Rokas A."/>
            <person name="Carro J."/>
            <person name="Camarero S."/>
            <person name="Ferreira P."/>
            <person name="Molpeceres G."/>
            <person name="Ruiz-Duenas F.J."/>
            <person name="Serrano A."/>
            <person name="Henrissat B."/>
            <person name="Drula E."/>
            <person name="Hughes K.W."/>
            <person name="Mata J.L."/>
            <person name="Ishikawa N.K."/>
            <person name="Vargas-Isla R."/>
            <person name="Ushijima S."/>
            <person name="Smith C.A."/>
            <person name="Ahrendt S."/>
            <person name="Andreopoulos W."/>
            <person name="He G."/>
            <person name="Labutti K."/>
            <person name="Lipzen A."/>
            <person name="Ng V."/>
            <person name="Riley R."/>
            <person name="Sandor L."/>
            <person name="Barry K."/>
            <person name="Martinez A.T."/>
            <person name="Xiao Y."/>
            <person name="Gibbons J.G."/>
            <person name="Terashima K."/>
            <person name="Grigoriev I.V."/>
            <person name="Hibbett D.S."/>
        </authorList>
    </citation>
    <scope>NUCLEOTIDE SEQUENCE</scope>
    <source>
        <strain evidence="2">JLM2183</strain>
    </source>
</reference>
<dbReference type="EMBL" id="JAOTPV010000002">
    <property type="protein sequence ID" value="KAJ4487763.1"/>
    <property type="molecule type" value="Genomic_DNA"/>
</dbReference>
<comment type="caution">
    <text evidence="2">The sequence shown here is derived from an EMBL/GenBank/DDBJ whole genome shotgun (WGS) entry which is preliminary data.</text>
</comment>
<proteinExistence type="predicted"/>
<dbReference type="AlphaFoldDB" id="A0A9W9DW51"/>
<evidence type="ECO:0000313" key="3">
    <source>
        <dbReference type="Proteomes" id="UP001150266"/>
    </source>
</evidence>
<keyword evidence="3" id="KW-1185">Reference proteome</keyword>
<accession>A0A9W9DW51</accession>
<feature type="transmembrane region" description="Helical" evidence="1">
    <location>
        <begin position="12"/>
        <end position="35"/>
    </location>
</feature>
<sequence>MDQPRNTNHSVVLVSIIISAVIFLVILSSGTLYYFRRRWTRKNHSSRQSYITSPVAPPSILSFAAGHSTDGEHSNYRAVPNPHTYYIPQPSLVRSTSPDQLTVSTSIFSLPKSLNLAVQTHIHQQHLHQKCMRICPMRWPKKRLLISKSHCFLSHYEEQRIRKGLEILKVTLVS</sequence>
<organism evidence="2 3">
    <name type="scientific">Lentinula aciculospora</name>
    <dbReference type="NCBI Taxonomy" id="153920"/>
    <lineage>
        <taxon>Eukaryota</taxon>
        <taxon>Fungi</taxon>
        <taxon>Dikarya</taxon>
        <taxon>Basidiomycota</taxon>
        <taxon>Agaricomycotina</taxon>
        <taxon>Agaricomycetes</taxon>
        <taxon>Agaricomycetidae</taxon>
        <taxon>Agaricales</taxon>
        <taxon>Marasmiineae</taxon>
        <taxon>Omphalotaceae</taxon>
        <taxon>Lentinula</taxon>
    </lineage>
</organism>
<dbReference type="OrthoDB" id="2951580at2759"/>
<evidence type="ECO:0000256" key="1">
    <source>
        <dbReference type="SAM" id="Phobius"/>
    </source>
</evidence>
<keyword evidence="1" id="KW-0472">Membrane</keyword>
<name>A0A9W9DW51_9AGAR</name>
<gene>
    <name evidence="2" type="ORF">J3R30DRAFT_845356</name>
</gene>